<dbReference type="GO" id="GO:0046103">
    <property type="term" value="P:inosine biosynthetic process"/>
    <property type="evidence" value="ECO:0007669"/>
    <property type="project" value="TreeGrafter"/>
</dbReference>
<dbReference type="CDD" id="cd00443">
    <property type="entry name" value="ADA_AMPD"/>
    <property type="match status" value="1"/>
</dbReference>
<keyword evidence="4" id="KW-0378">Hydrolase</keyword>
<evidence type="ECO:0000256" key="7">
    <source>
        <dbReference type="ARBA" id="ARBA00048787"/>
    </source>
</evidence>
<keyword evidence="5" id="KW-0862">Zinc</keyword>
<keyword evidence="10" id="KW-1185">Reference proteome</keyword>
<evidence type="ECO:0000313" key="10">
    <source>
        <dbReference type="Proteomes" id="UP001370490"/>
    </source>
</evidence>
<evidence type="ECO:0000256" key="5">
    <source>
        <dbReference type="ARBA" id="ARBA00022833"/>
    </source>
</evidence>
<evidence type="ECO:0000256" key="4">
    <source>
        <dbReference type="ARBA" id="ARBA00022801"/>
    </source>
</evidence>
<comment type="cofactor">
    <cofactor evidence="1">
        <name>Zn(2+)</name>
        <dbReference type="ChEBI" id="CHEBI:29105"/>
    </cofactor>
</comment>
<feature type="domain" description="Adenosine deaminase" evidence="8">
    <location>
        <begin position="40"/>
        <end position="310"/>
    </location>
</feature>
<organism evidence="9 10">
    <name type="scientific">Dillenia turbinata</name>
    <dbReference type="NCBI Taxonomy" id="194707"/>
    <lineage>
        <taxon>Eukaryota</taxon>
        <taxon>Viridiplantae</taxon>
        <taxon>Streptophyta</taxon>
        <taxon>Embryophyta</taxon>
        <taxon>Tracheophyta</taxon>
        <taxon>Spermatophyta</taxon>
        <taxon>Magnoliopsida</taxon>
        <taxon>eudicotyledons</taxon>
        <taxon>Gunneridae</taxon>
        <taxon>Pentapetalae</taxon>
        <taxon>Dilleniales</taxon>
        <taxon>Dilleniaceae</taxon>
        <taxon>Dillenia</taxon>
    </lineage>
</organism>
<dbReference type="PANTHER" id="PTHR11409:SF42">
    <property type="entry name" value="ADENOSINE DEAMINASE-LIKE PROTEIN"/>
    <property type="match status" value="1"/>
</dbReference>
<dbReference type="Proteomes" id="UP001370490">
    <property type="component" value="Unassembled WGS sequence"/>
</dbReference>
<keyword evidence="6" id="KW-0546">Nucleotide metabolism</keyword>
<proteinExistence type="inferred from homology"/>
<reference evidence="9 10" key="1">
    <citation type="submission" date="2023-12" db="EMBL/GenBank/DDBJ databases">
        <title>A high-quality genome assembly for Dillenia turbinata (Dilleniales).</title>
        <authorList>
            <person name="Chanderbali A."/>
        </authorList>
    </citation>
    <scope>NUCLEOTIDE SEQUENCE [LARGE SCALE GENOMIC DNA]</scope>
    <source>
        <strain evidence="9">LSX21</strain>
        <tissue evidence="9">Leaf</tissue>
    </source>
</reference>
<evidence type="ECO:0000256" key="3">
    <source>
        <dbReference type="ARBA" id="ARBA00022723"/>
    </source>
</evidence>
<dbReference type="EMBL" id="JBAMMX010000010">
    <property type="protein sequence ID" value="KAK6932335.1"/>
    <property type="molecule type" value="Genomic_DNA"/>
</dbReference>
<sequence length="322" mass="36011">MEMEWWTLVPKIELHAHLNGSIRDSTLLELARNLGDKGIVIEDFAAENVVYLELRTTPKRNDSIGMTKRGYMEAVLEGLKAVTAVDVHFVSSGFGTENSIINPDIHNTCGGIIRKKIYVGLLLSVHRRDTTATAMDTVQLALEMRNLGVVGIDLSGNPVVGEWATFLPALKYAREHGLRLTLHCGEVPNHEEVQAMLDFCPERIGHACCFEEDSWRKLKSSRIPVEICLTSNIVTETIPNIDKHHFADLYKHKHPMVLCTDDKGVFSTSLTREYTLAASSFGLGEKEIFELARDAIEFIFADDGVKSQLRMIFDSAAKKLEL</sequence>
<evidence type="ECO:0000256" key="1">
    <source>
        <dbReference type="ARBA" id="ARBA00001947"/>
    </source>
</evidence>
<keyword evidence="3" id="KW-0479">Metal-binding</keyword>
<comment type="caution">
    <text evidence="9">The sequence shown here is derived from an EMBL/GenBank/DDBJ whole genome shotgun (WGS) entry which is preliminary data.</text>
</comment>
<dbReference type="GO" id="GO:0046872">
    <property type="term" value="F:metal ion binding"/>
    <property type="evidence" value="ECO:0007669"/>
    <property type="project" value="UniProtKB-KW"/>
</dbReference>
<dbReference type="Pfam" id="PF00962">
    <property type="entry name" value="A_deaminase"/>
    <property type="match status" value="1"/>
</dbReference>
<name>A0AAN8VDK0_9MAGN</name>
<evidence type="ECO:0000256" key="2">
    <source>
        <dbReference type="ARBA" id="ARBA00006676"/>
    </source>
</evidence>
<gene>
    <name evidence="9" type="ORF">RJ641_001959</name>
</gene>
<evidence type="ECO:0000313" key="9">
    <source>
        <dbReference type="EMBL" id="KAK6932335.1"/>
    </source>
</evidence>
<dbReference type="GO" id="GO:0006154">
    <property type="term" value="P:adenosine catabolic process"/>
    <property type="evidence" value="ECO:0007669"/>
    <property type="project" value="TreeGrafter"/>
</dbReference>
<dbReference type="InterPro" id="IPR032466">
    <property type="entry name" value="Metal_Hydrolase"/>
</dbReference>
<dbReference type="SUPFAM" id="SSF51556">
    <property type="entry name" value="Metallo-dependent hydrolases"/>
    <property type="match status" value="1"/>
</dbReference>
<comment type="similarity">
    <text evidence="2">Belongs to the metallo-dependent hydrolases superfamily. Adenosine and AMP deaminases family.</text>
</comment>
<evidence type="ECO:0000259" key="8">
    <source>
        <dbReference type="Pfam" id="PF00962"/>
    </source>
</evidence>
<accession>A0AAN8VDK0</accession>
<dbReference type="FunFam" id="3.20.20.140:FF:000050">
    <property type="entry name" value="Adenosine/AMP deaminase family protein"/>
    <property type="match status" value="1"/>
</dbReference>
<dbReference type="AlphaFoldDB" id="A0AAN8VDK0"/>
<comment type="catalytic activity">
    <reaction evidence="7">
        <text>N(6)-methyl-AMP + H2O + H(+) = IMP + methylamine</text>
        <dbReference type="Rhea" id="RHEA:16001"/>
        <dbReference type="ChEBI" id="CHEBI:15377"/>
        <dbReference type="ChEBI" id="CHEBI:15378"/>
        <dbReference type="ChEBI" id="CHEBI:58053"/>
        <dbReference type="ChEBI" id="CHEBI:59338"/>
        <dbReference type="ChEBI" id="CHEBI:144842"/>
    </reaction>
    <physiologicalReaction direction="left-to-right" evidence="7">
        <dbReference type="Rhea" id="RHEA:16002"/>
    </physiologicalReaction>
</comment>
<dbReference type="InterPro" id="IPR001365">
    <property type="entry name" value="A_deaminase_dom"/>
</dbReference>
<protein>
    <submittedName>
        <fullName evidence="9">Adenosine deaminase domain</fullName>
    </submittedName>
</protein>
<dbReference type="PANTHER" id="PTHR11409">
    <property type="entry name" value="ADENOSINE DEAMINASE"/>
    <property type="match status" value="1"/>
</dbReference>
<dbReference type="Gene3D" id="3.20.20.140">
    <property type="entry name" value="Metal-dependent hydrolases"/>
    <property type="match status" value="1"/>
</dbReference>
<dbReference type="InterPro" id="IPR006330">
    <property type="entry name" value="Ado/ade_deaminase"/>
</dbReference>
<evidence type="ECO:0000256" key="6">
    <source>
        <dbReference type="ARBA" id="ARBA00023080"/>
    </source>
</evidence>
<dbReference type="GO" id="GO:0004000">
    <property type="term" value="F:adenosine deaminase activity"/>
    <property type="evidence" value="ECO:0007669"/>
    <property type="project" value="TreeGrafter"/>
</dbReference>
<dbReference type="GO" id="GO:0009117">
    <property type="term" value="P:nucleotide metabolic process"/>
    <property type="evidence" value="ECO:0007669"/>
    <property type="project" value="UniProtKB-KW"/>
</dbReference>